<dbReference type="PROSITE" id="PS51755">
    <property type="entry name" value="OMPR_PHOB"/>
    <property type="match status" value="1"/>
</dbReference>
<feature type="region of interest" description="Disordered" evidence="3">
    <location>
        <begin position="151"/>
        <end position="190"/>
    </location>
</feature>
<organism evidence="5 7">
    <name type="scientific">Bifidobacterium imperatoris</name>
    <dbReference type="NCBI Taxonomy" id="2020965"/>
    <lineage>
        <taxon>Bacteria</taxon>
        <taxon>Bacillati</taxon>
        <taxon>Actinomycetota</taxon>
        <taxon>Actinomycetes</taxon>
        <taxon>Bifidobacteriales</taxon>
        <taxon>Bifidobacteriaceae</taxon>
        <taxon>Bifidobacterium</taxon>
    </lineage>
</organism>
<feature type="compositionally biased region" description="Low complexity" evidence="3">
    <location>
        <begin position="58"/>
        <end position="88"/>
    </location>
</feature>
<dbReference type="InterPro" id="IPR016032">
    <property type="entry name" value="Sig_transdc_resp-reg_C-effctor"/>
</dbReference>
<dbReference type="GO" id="GO:0003677">
    <property type="term" value="F:DNA binding"/>
    <property type="evidence" value="ECO:0007669"/>
    <property type="project" value="UniProtKB-UniRule"/>
</dbReference>
<reference evidence="5 7" key="1">
    <citation type="submission" date="2017-07" db="EMBL/GenBank/DDBJ databases">
        <title>Bifidobacterium novel species.</title>
        <authorList>
            <person name="Lugli G.A."/>
            <person name="Milani C."/>
            <person name="Duranti S."/>
            <person name="Mangifesta M."/>
        </authorList>
    </citation>
    <scope>NUCLEOTIDE SEQUENCE [LARGE SCALE GENOMIC DNA]</scope>
    <source>
        <strain evidence="5 7">45</strain>
    </source>
</reference>
<accession>A0A2N5IRC7</accession>
<dbReference type="RefSeq" id="WP_101626030.1">
    <property type="nucleotide sequence ID" value="NZ_CP071591.1"/>
</dbReference>
<evidence type="ECO:0000256" key="3">
    <source>
        <dbReference type="SAM" id="MobiDB-lite"/>
    </source>
</evidence>
<feature type="compositionally biased region" description="Polar residues" evidence="3">
    <location>
        <begin position="155"/>
        <end position="187"/>
    </location>
</feature>
<dbReference type="GO" id="GO:0000160">
    <property type="term" value="P:phosphorelay signal transduction system"/>
    <property type="evidence" value="ECO:0007669"/>
    <property type="project" value="InterPro"/>
</dbReference>
<dbReference type="GO" id="GO:0006355">
    <property type="term" value="P:regulation of DNA-templated transcription"/>
    <property type="evidence" value="ECO:0007669"/>
    <property type="project" value="InterPro"/>
</dbReference>
<feature type="region of interest" description="Disordered" evidence="3">
    <location>
        <begin position="48"/>
        <end position="88"/>
    </location>
</feature>
<dbReference type="InterPro" id="IPR036388">
    <property type="entry name" value="WH-like_DNA-bd_sf"/>
</dbReference>
<protein>
    <submittedName>
        <fullName evidence="6">DNA-binding response regulator</fullName>
    </submittedName>
    <submittedName>
        <fullName evidence="5">Transcriptional regulator</fullName>
    </submittedName>
</protein>
<reference evidence="6 8" key="2">
    <citation type="submission" date="2021-03" db="EMBL/GenBank/DDBJ databases">
        <title>Genome sequencing of Bifidobacterium imperatoris JCM 32708.</title>
        <authorList>
            <person name="Kim J."/>
        </authorList>
    </citation>
    <scope>NUCLEOTIDE SEQUENCE [LARGE SCALE GENOMIC DNA]</scope>
    <source>
        <strain evidence="6 8">JCM 32708</strain>
    </source>
</reference>
<evidence type="ECO:0000256" key="2">
    <source>
        <dbReference type="PROSITE-ProRule" id="PRU01091"/>
    </source>
</evidence>
<dbReference type="SMART" id="SM00862">
    <property type="entry name" value="Trans_reg_C"/>
    <property type="match status" value="1"/>
</dbReference>
<evidence type="ECO:0000313" key="8">
    <source>
        <dbReference type="Proteomes" id="UP000663067"/>
    </source>
</evidence>
<feature type="DNA-binding region" description="OmpR/PhoB-type" evidence="2">
    <location>
        <begin position="213"/>
        <end position="308"/>
    </location>
</feature>
<keyword evidence="8" id="KW-1185">Reference proteome</keyword>
<sequence>MKLLVAASNEPLARAIRGTLLGAQHEVDQTGTQKATLHAIIAAQQGQAATDAETNTKAPANNQAQTAQTDAPAQTTAPAQTQAANDADAAPVIPYDAIVLDEDLVEPPHNDFIAQLRSADHSLKILLLATTPLSRATGEGNRWRALPHEYAPIEPSQSVEPAASSESNETGESSDSKESGTQVNVNQPDAVLRKPFSDTELLSYISALAADSPAMIIRGNLTLDTTHRRAYYASTHNPITLSRLEYSLLEALVKADGKFVNAKELVGLVGGPYFEQQGLLRNALYTLDKKLTRAGLIMTQRGSNYRIR</sequence>
<dbReference type="EMBL" id="NMWV01000019">
    <property type="protein sequence ID" value="PLS24524.1"/>
    <property type="molecule type" value="Genomic_DNA"/>
</dbReference>
<feature type="domain" description="OmpR/PhoB-type" evidence="4">
    <location>
        <begin position="213"/>
        <end position="308"/>
    </location>
</feature>
<proteinExistence type="predicted"/>
<evidence type="ECO:0000256" key="1">
    <source>
        <dbReference type="ARBA" id="ARBA00023125"/>
    </source>
</evidence>
<evidence type="ECO:0000313" key="6">
    <source>
        <dbReference type="EMBL" id="QSY57571.1"/>
    </source>
</evidence>
<dbReference type="Proteomes" id="UP000234855">
    <property type="component" value="Unassembled WGS sequence"/>
</dbReference>
<evidence type="ECO:0000313" key="7">
    <source>
        <dbReference type="Proteomes" id="UP000234855"/>
    </source>
</evidence>
<evidence type="ECO:0000313" key="5">
    <source>
        <dbReference type="EMBL" id="PLS24524.1"/>
    </source>
</evidence>
<dbReference type="Proteomes" id="UP000663067">
    <property type="component" value="Chromosome"/>
</dbReference>
<dbReference type="EMBL" id="CP071591">
    <property type="protein sequence ID" value="QSY57571.1"/>
    <property type="molecule type" value="Genomic_DNA"/>
</dbReference>
<dbReference type="AlphaFoldDB" id="A0A2N5IRC7"/>
<name>A0A2N5IRC7_9BIFI</name>
<dbReference type="Gene3D" id="1.10.10.10">
    <property type="entry name" value="Winged helix-like DNA-binding domain superfamily/Winged helix DNA-binding domain"/>
    <property type="match status" value="1"/>
</dbReference>
<dbReference type="InterPro" id="IPR001867">
    <property type="entry name" value="OmpR/PhoB-type_DNA-bd"/>
</dbReference>
<dbReference type="CDD" id="cd00383">
    <property type="entry name" value="trans_reg_C"/>
    <property type="match status" value="1"/>
</dbReference>
<dbReference type="SUPFAM" id="SSF46894">
    <property type="entry name" value="C-terminal effector domain of the bipartite response regulators"/>
    <property type="match status" value="1"/>
</dbReference>
<evidence type="ECO:0000259" key="4">
    <source>
        <dbReference type="PROSITE" id="PS51755"/>
    </source>
</evidence>
<keyword evidence="1 2" id="KW-0238">DNA-binding</keyword>
<gene>
    <name evidence="6" type="ORF">BLI708_10215</name>
    <name evidence="5" type="ORF">Tam1G_1432</name>
</gene>